<dbReference type="InParanoid" id="A0A6N7EQM3"/>
<dbReference type="InterPro" id="IPR001468">
    <property type="entry name" value="Indole-3-GlycerolPSynthase_CS"/>
</dbReference>
<comment type="caution">
    <text evidence="10">The sequence shown here is derived from an EMBL/GenBank/DDBJ whole genome shotgun (WGS) entry which is preliminary data.</text>
</comment>
<organism evidence="10 11">
    <name type="scientific">Ostreibacterium oceani</name>
    <dbReference type="NCBI Taxonomy" id="2654998"/>
    <lineage>
        <taxon>Bacteria</taxon>
        <taxon>Pseudomonadati</taxon>
        <taxon>Pseudomonadota</taxon>
        <taxon>Gammaproteobacteria</taxon>
        <taxon>Cardiobacteriales</taxon>
        <taxon>Ostreibacteriaceae</taxon>
        <taxon>Ostreibacterium</taxon>
    </lineage>
</organism>
<keyword evidence="4 8" id="KW-0210">Decarboxylase</keyword>
<dbReference type="InterPro" id="IPR013785">
    <property type="entry name" value="Aldolase_TIM"/>
</dbReference>
<keyword evidence="7 8" id="KW-0456">Lyase</keyword>
<evidence type="ECO:0000256" key="8">
    <source>
        <dbReference type="HAMAP-Rule" id="MF_00134"/>
    </source>
</evidence>
<dbReference type="CDD" id="cd00331">
    <property type="entry name" value="IGPS"/>
    <property type="match status" value="1"/>
</dbReference>
<dbReference type="InterPro" id="IPR011060">
    <property type="entry name" value="RibuloseP-bd_barrel"/>
</dbReference>
<dbReference type="Proteomes" id="UP000471298">
    <property type="component" value="Unassembled WGS sequence"/>
</dbReference>
<dbReference type="PANTHER" id="PTHR22854">
    <property type="entry name" value="TRYPTOPHAN BIOSYNTHESIS PROTEIN"/>
    <property type="match status" value="1"/>
</dbReference>
<reference evidence="10 11" key="1">
    <citation type="submission" date="2019-10" db="EMBL/GenBank/DDBJ databases">
        <title>Cardiobacteriales fam. a chemoheterotrophic member of the order Cardiobacteriales, and proposal of Cardiobacteriales fam. nov.</title>
        <authorList>
            <person name="Wang C."/>
        </authorList>
    </citation>
    <scope>NUCLEOTIDE SEQUENCE [LARGE SCALE GENOMIC DNA]</scope>
    <source>
        <strain evidence="10 11">ML27</strain>
    </source>
</reference>
<evidence type="ECO:0000256" key="1">
    <source>
        <dbReference type="ARBA" id="ARBA00001633"/>
    </source>
</evidence>
<dbReference type="UniPathway" id="UPA00035">
    <property type="reaction ID" value="UER00043"/>
</dbReference>
<dbReference type="PANTHER" id="PTHR22854:SF2">
    <property type="entry name" value="INDOLE-3-GLYCEROL-PHOSPHATE SYNTHASE"/>
    <property type="match status" value="1"/>
</dbReference>
<comment type="similarity">
    <text evidence="8">Belongs to the TrpC family.</text>
</comment>
<evidence type="ECO:0000313" key="10">
    <source>
        <dbReference type="EMBL" id="MPV85154.1"/>
    </source>
</evidence>
<dbReference type="InterPro" id="IPR013798">
    <property type="entry name" value="Indole-3-glycerol_P_synth_dom"/>
</dbReference>
<dbReference type="Pfam" id="PF00218">
    <property type="entry name" value="IGPS"/>
    <property type="match status" value="1"/>
</dbReference>
<dbReference type="NCBIfam" id="NF001377">
    <property type="entry name" value="PRK00278.2-4"/>
    <property type="match status" value="1"/>
</dbReference>
<dbReference type="InterPro" id="IPR045186">
    <property type="entry name" value="Indole-3-glycerol_P_synth"/>
</dbReference>
<dbReference type="AlphaFoldDB" id="A0A6N7EQM3"/>
<comment type="catalytic activity">
    <reaction evidence="1 8">
        <text>1-(2-carboxyphenylamino)-1-deoxy-D-ribulose 5-phosphate + H(+) = (1S,2R)-1-C-(indol-3-yl)glycerol 3-phosphate + CO2 + H2O</text>
        <dbReference type="Rhea" id="RHEA:23476"/>
        <dbReference type="ChEBI" id="CHEBI:15377"/>
        <dbReference type="ChEBI" id="CHEBI:15378"/>
        <dbReference type="ChEBI" id="CHEBI:16526"/>
        <dbReference type="ChEBI" id="CHEBI:58613"/>
        <dbReference type="ChEBI" id="CHEBI:58866"/>
        <dbReference type="EC" id="4.1.1.48"/>
    </reaction>
</comment>
<sequence>MNQSNTAAAMPTLLEKIVAVKKAEVAERSEKIPLAVVEHMLAELNGPSRGFYEHLQKRVERHENAVIAEIKKASPSQGVIRENFSPVEIAQSFERHQAACLSVLTDASFFQGSEVYLEEAREATQLPVIRKDFIIDAYQVYESKAMGADCILLIAACLSQTQMLTFTRLAYDLGMDVLVEVHNLAELDKVAGLPIRMVGINNRDLHTFDVNLTTTFELAAQIPKEILIVTESGIHSREDVELMNTMGIYAFLVGESLMRHDDPGEKLDQLFFNGV</sequence>
<feature type="domain" description="Indole-3-glycerol phosphate synthase" evidence="9">
    <location>
        <begin position="14"/>
        <end position="269"/>
    </location>
</feature>
<keyword evidence="11" id="KW-1185">Reference proteome</keyword>
<evidence type="ECO:0000313" key="11">
    <source>
        <dbReference type="Proteomes" id="UP000471298"/>
    </source>
</evidence>
<dbReference type="GO" id="GO:0000162">
    <property type="term" value="P:L-tryptophan biosynthetic process"/>
    <property type="evidence" value="ECO:0007669"/>
    <property type="project" value="UniProtKB-UniRule"/>
</dbReference>
<comment type="pathway">
    <text evidence="2 8">Amino-acid biosynthesis; L-tryptophan biosynthesis; L-tryptophan from chorismate: step 4/5.</text>
</comment>
<dbReference type="Gene3D" id="3.20.20.70">
    <property type="entry name" value="Aldolase class I"/>
    <property type="match status" value="1"/>
</dbReference>
<name>A0A6N7EQM3_9GAMM</name>
<dbReference type="EMBL" id="WHNW01000001">
    <property type="protein sequence ID" value="MPV85154.1"/>
    <property type="molecule type" value="Genomic_DNA"/>
</dbReference>
<dbReference type="GO" id="GO:0004425">
    <property type="term" value="F:indole-3-glycerol-phosphate synthase activity"/>
    <property type="evidence" value="ECO:0007669"/>
    <property type="project" value="UniProtKB-UniRule"/>
</dbReference>
<dbReference type="PROSITE" id="PS00614">
    <property type="entry name" value="IGPS"/>
    <property type="match status" value="1"/>
</dbReference>
<dbReference type="EC" id="4.1.1.48" evidence="8"/>
<dbReference type="FunFam" id="3.20.20.70:FF:000024">
    <property type="entry name" value="Indole-3-glycerol phosphate synthase"/>
    <property type="match status" value="1"/>
</dbReference>
<keyword evidence="5 8" id="KW-0822">Tryptophan biosynthesis</keyword>
<evidence type="ECO:0000256" key="2">
    <source>
        <dbReference type="ARBA" id="ARBA00004696"/>
    </source>
</evidence>
<dbReference type="SUPFAM" id="SSF51366">
    <property type="entry name" value="Ribulose-phoshate binding barrel"/>
    <property type="match status" value="1"/>
</dbReference>
<evidence type="ECO:0000259" key="9">
    <source>
        <dbReference type="Pfam" id="PF00218"/>
    </source>
</evidence>
<dbReference type="GO" id="GO:0004640">
    <property type="term" value="F:phosphoribosylanthranilate isomerase activity"/>
    <property type="evidence" value="ECO:0007669"/>
    <property type="project" value="TreeGrafter"/>
</dbReference>
<proteinExistence type="inferred from homology"/>
<dbReference type="NCBIfam" id="NF001373">
    <property type="entry name" value="PRK00278.1-6"/>
    <property type="match status" value="1"/>
</dbReference>
<keyword evidence="6 8" id="KW-0057">Aromatic amino acid biosynthesis</keyword>
<protein>
    <recommendedName>
        <fullName evidence="8">Indole-3-glycerol phosphate synthase</fullName>
        <shortName evidence="8">IGPS</shortName>
        <ecNumber evidence="8">4.1.1.48</ecNumber>
    </recommendedName>
</protein>
<evidence type="ECO:0000256" key="3">
    <source>
        <dbReference type="ARBA" id="ARBA00022605"/>
    </source>
</evidence>
<dbReference type="HAMAP" id="MF_00134_B">
    <property type="entry name" value="IGPS_B"/>
    <property type="match status" value="1"/>
</dbReference>
<gene>
    <name evidence="8 10" type="primary">trpC</name>
    <name evidence="10" type="ORF">GCU85_00205</name>
</gene>
<dbReference type="FunCoup" id="A0A6N7EQM3">
    <property type="interactions" value="338"/>
</dbReference>
<accession>A0A6N7EQM3</accession>
<evidence type="ECO:0000256" key="6">
    <source>
        <dbReference type="ARBA" id="ARBA00023141"/>
    </source>
</evidence>
<dbReference type="RefSeq" id="WP_152808137.1">
    <property type="nucleotide sequence ID" value="NZ_WHNW01000001.1"/>
</dbReference>
<evidence type="ECO:0000256" key="5">
    <source>
        <dbReference type="ARBA" id="ARBA00022822"/>
    </source>
</evidence>
<evidence type="ECO:0000256" key="4">
    <source>
        <dbReference type="ARBA" id="ARBA00022793"/>
    </source>
</evidence>
<keyword evidence="3 8" id="KW-0028">Amino-acid biosynthesis</keyword>
<evidence type="ECO:0000256" key="7">
    <source>
        <dbReference type="ARBA" id="ARBA00023239"/>
    </source>
</evidence>